<dbReference type="Proteomes" id="UP000228754">
    <property type="component" value="Unassembled WGS sequence"/>
</dbReference>
<dbReference type="NCBIfam" id="TIGR00176">
    <property type="entry name" value="mobB"/>
    <property type="match status" value="1"/>
</dbReference>
<comment type="caution">
    <text evidence="2">The sequence shown here is derived from an EMBL/GenBank/DDBJ whole genome shotgun (WGS) entry which is preliminary data.</text>
</comment>
<dbReference type="AlphaFoldDB" id="A0A2A5IXG0"/>
<proteinExistence type="predicted"/>
<dbReference type="GO" id="GO:0006777">
    <property type="term" value="P:Mo-molybdopterin cofactor biosynthetic process"/>
    <property type="evidence" value="ECO:0007669"/>
    <property type="project" value="InterPro"/>
</dbReference>
<protein>
    <submittedName>
        <fullName evidence="2">Molybdopterin-guanine dinucleotide biosynthesis protein B</fullName>
    </submittedName>
</protein>
<name>A0A2A5IXG0_BACPU</name>
<dbReference type="GO" id="GO:0005525">
    <property type="term" value="F:GTP binding"/>
    <property type="evidence" value="ECO:0007669"/>
    <property type="project" value="InterPro"/>
</dbReference>
<dbReference type="EMBL" id="NKHG01000045">
    <property type="protein sequence ID" value="PCK21796.1"/>
    <property type="molecule type" value="Genomic_DNA"/>
</dbReference>
<sequence length="175" mass="19872">MLDDKLNFLQVVGYQNSGKTTLIEKLCQLANHEELKLGCFKHHGHGGKPDRLFKEKDTDRYVHAGAYAAGVEGEGEFHFSMQYMTLEQLLKLCQHLPLDAILIEGYKQAPYRKIICVKNEQELIDLSTLSHIQAAVYFSNEFQLTKKYPFPVFSASDKRGTTFAFNLLKGGTSHE</sequence>
<dbReference type="SUPFAM" id="SSF52540">
    <property type="entry name" value="P-loop containing nucleoside triphosphate hydrolases"/>
    <property type="match status" value="1"/>
</dbReference>
<evidence type="ECO:0000313" key="3">
    <source>
        <dbReference type="Proteomes" id="UP000228754"/>
    </source>
</evidence>
<dbReference type="OrthoDB" id="9786803at2"/>
<dbReference type="PANTHER" id="PTHR40072">
    <property type="entry name" value="MOLYBDOPTERIN-GUANINE DINUCLEOTIDE BIOSYNTHESIS ADAPTER PROTEIN-RELATED"/>
    <property type="match status" value="1"/>
</dbReference>
<dbReference type="PANTHER" id="PTHR40072:SF1">
    <property type="entry name" value="MOLYBDOPTERIN-GUANINE DINUCLEOTIDE BIOSYNTHESIS ADAPTER PROTEIN"/>
    <property type="match status" value="1"/>
</dbReference>
<dbReference type="Gene3D" id="3.40.50.300">
    <property type="entry name" value="P-loop containing nucleotide triphosphate hydrolases"/>
    <property type="match status" value="1"/>
</dbReference>
<accession>A0A2A5IXG0</accession>
<gene>
    <name evidence="2" type="primary">mobB</name>
    <name evidence="2" type="ORF">CEY02_06705</name>
</gene>
<dbReference type="InterPro" id="IPR052539">
    <property type="entry name" value="MGD_biosynthesis_adapter"/>
</dbReference>
<reference evidence="2 3" key="1">
    <citation type="submission" date="2017-06" db="EMBL/GenBank/DDBJ databases">
        <title>Draft Genome Sequence of Bacillus sp Strain 36R Isolated from saline sediment at Atanasia, Sonora, Mexico.</title>
        <authorList>
            <person name="Sanchez Diaz R."/>
            <person name="Quiroz Macias M.E."/>
            <person name="Ibarra Gamez J.C."/>
            <person name="Enciso Ibarra J."/>
            <person name="Gomez Gil B."/>
            <person name="Galaviz Silva L."/>
        </authorList>
    </citation>
    <scope>NUCLEOTIDE SEQUENCE [LARGE SCALE GENOMIC DNA]</scope>
    <source>
        <strain evidence="2 3">36R_ATNSAL</strain>
    </source>
</reference>
<feature type="domain" description="Molybdopterin-guanine dinucleotide biosynthesis protein B (MobB)" evidence="1">
    <location>
        <begin position="9"/>
        <end position="123"/>
    </location>
</feature>
<dbReference type="InterPro" id="IPR027417">
    <property type="entry name" value="P-loop_NTPase"/>
</dbReference>
<dbReference type="InterPro" id="IPR004435">
    <property type="entry name" value="MobB_dom"/>
</dbReference>
<evidence type="ECO:0000259" key="1">
    <source>
        <dbReference type="Pfam" id="PF03205"/>
    </source>
</evidence>
<organism evidence="2 3">
    <name type="scientific">Bacillus pumilus</name>
    <name type="common">Bacillus mesentericus</name>
    <dbReference type="NCBI Taxonomy" id="1408"/>
    <lineage>
        <taxon>Bacteria</taxon>
        <taxon>Bacillati</taxon>
        <taxon>Bacillota</taxon>
        <taxon>Bacilli</taxon>
        <taxon>Bacillales</taxon>
        <taxon>Bacillaceae</taxon>
        <taxon>Bacillus</taxon>
    </lineage>
</organism>
<evidence type="ECO:0000313" key="2">
    <source>
        <dbReference type="EMBL" id="PCK21796.1"/>
    </source>
</evidence>
<dbReference type="Pfam" id="PF03205">
    <property type="entry name" value="MobB"/>
    <property type="match status" value="1"/>
</dbReference>